<dbReference type="EMBL" id="LAOO01000001">
    <property type="protein sequence ID" value="KJW00195.1"/>
    <property type="molecule type" value="Genomic_DNA"/>
</dbReference>
<evidence type="ECO:0000313" key="1">
    <source>
        <dbReference type="EMBL" id="KJW00195.1"/>
    </source>
</evidence>
<keyword evidence="2" id="KW-1185">Reference proteome</keyword>
<proteinExistence type="predicted"/>
<organism evidence="1 2">
    <name type="scientific">Rickettsia parkeri str. Tate's Hell</name>
    <dbReference type="NCBI Taxonomy" id="1359189"/>
    <lineage>
        <taxon>Bacteria</taxon>
        <taxon>Pseudomonadati</taxon>
        <taxon>Pseudomonadota</taxon>
        <taxon>Alphaproteobacteria</taxon>
        <taxon>Rickettsiales</taxon>
        <taxon>Rickettsiaceae</taxon>
        <taxon>Rickettsieae</taxon>
        <taxon>Rickettsia</taxon>
        <taxon>spotted fever group</taxon>
    </lineage>
</organism>
<comment type="caution">
    <text evidence="1">The sequence shown here is derived from an EMBL/GenBank/DDBJ whole genome shotgun (WGS) entry which is preliminary data.</text>
</comment>
<gene>
    <name evidence="1" type="ORF">RPATATE_0231</name>
</gene>
<reference evidence="1 2" key="1">
    <citation type="submission" date="2015-02" db="EMBL/GenBank/DDBJ databases">
        <title>Genome Sequencing of Rickettsiales.</title>
        <authorList>
            <person name="Daugherty S.C."/>
            <person name="Su Q."/>
            <person name="Abolude K."/>
            <person name="Beier-Sexton M."/>
            <person name="Carlyon J.A."/>
            <person name="Carter R."/>
            <person name="Day N.P."/>
            <person name="Dumler S.J."/>
            <person name="Dyachenko V."/>
            <person name="Godinez A."/>
            <person name="Kurtti T.J."/>
            <person name="Lichay M."/>
            <person name="Mullins K.E."/>
            <person name="Ott S."/>
            <person name="Pappas-Brown V."/>
            <person name="Paris D.H."/>
            <person name="Patel P."/>
            <person name="Richards A.L."/>
            <person name="Sadzewicz L."/>
            <person name="Sears K."/>
            <person name="Seidman D."/>
            <person name="Sengamalay N."/>
            <person name="Stenos J."/>
            <person name="Tallon L.J."/>
            <person name="Vincent G."/>
            <person name="Fraser C.M."/>
            <person name="Munderloh U."/>
            <person name="Dunning-Hotopp J.C."/>
        </authorList>
    </citation>
    <scope>NUCLEOTIDE SEQUENCE [LARGE SCALE GENOMIC DNA]</scope>
    <source>
        <strain evidence="1 2">Tate's Hell</strain>
    </source>
</reference>
<name>A0ABR5DNB4_RICPA</name>
<accession>A0ABR5DNB4</accession>
<protein>
    <submittedName>
        <fullName evidence="1">Uncharacterized protein</fullName>
    </submittedName>
</protein>
<evidence type="ECO:0000313" key="2">
    <source>
        <dbReference type="Proteomes" id="UP000035491"/>
    </source>
</evidence>
<sequence>MLDRWIDSTQLIPSIPSIKLYILIKPLKAITKIEYISICTEFSCEKRKIAKAAQIKWTIKRIRIGTAFKSSKKEIEAIANNNGNIFIELTKLLLVIYSNPLKAIITTTTIARPPPRGVILS</sequence>
<dbReference type="Proteomes" id="UP000035491">
    <property type="component" value="Unassembled WGS sequence"/>
</dbReference>